<keyword evidence="2" id="KW-0413">Isomerase</keyword>
<dbReference type="Gene3D" id="3.20.20.150">
    <property type="entry name" value="Divalent-metal-dependent TIM barrel enzymes"/>
    <property type="match status" value="1"/>
</dbReference>
<dbReference type="InterPro" id="IPR013022">
    <property type="entry name" value="Xyl_isomerase-like_TIM-brl"/>
</dbReference>
<dbReference type="Pfam" id="PF01261">
    <property type="entry name" value="AP_endonuc_2"/>
    <property type="match status" value="1"/>
</dbReference>
<evidence type="ECO:0000313" key="2">
    <source>
        <dbReference type="EMBL" id="OAP49840.1"/>
    </source>
</evidence>
<accession>A0A178YQG1</accession>
<dbReference type="InterPro" id="IPR050312">
    <property type="entry name" value="IolE/XylAMocC-like"/>
</dbReference>
<comment type="caution">
    <text evidence="2">The sequence shown here is derived from an EMBL/GenBank/DDBJ whole genome shotgun (WGS) entry which is preliminary data.</text>
</comment>
<gene>
    <name evidence="2" type="ORF">ATB98_15010</name>
</gene>
<dbReference type="SUPFAM" id="SSF51658">
    <property type="entry name" value="Xylose isomerase-like"/>
    <property type="match status" value="1"/>
</dbReference>
<evidence type="ECO:0000259" key="1">
    <source>
        <dbReference type="Pfam" id="PF01261"/>
    </source>
</evidence>
<dbReference type="Proteomes" id="UP000078507">
    <property type="component" value="Unassembled WGS sequence"/>
</dbReference>
<sequence length="279" mass="31055">MSGYDLSRFAINQITTPKWSMPQAIEGYVSQGIPGIAVWRNFLDDHGVEATARHLRDAGMWVASLCTSAWVNETDPARLRAAIDTNKRILDQAAAIGAPCVVMVVGGLPAGSKDLGAQRARIHDALVELAPYARSVGVKLGLEPLHPMYCGDRSAMNLITECNDTIDALGDEATSLVADVYHCWWDPAFERELRRAGPKRIQTFHYCDWLVPTRNLRDRGMVGDGVIDLPRIRGWLDDIGYDGPFELELFSEIDWWERDPAETVRIAIERCGPLVAPRK</sequence>
<protein>
    <submittedName>
        <fullName evidence="2">Xylose isomerase</fullName>
    </submittedName>
</protein>
<dbReference type="OrthoDB" id="9787068at2"/>
<dbReference type="AlphaFoldDB" id="A0A178YQG1"/>
<feature type="domain" description="Xylose isomerase-like TIM barrel" evidence="1">
    <location>
        <begin position="42"/>
        <end position="259"/>
    </location>
</feature>
<dbReference type="GO" id="GO:0016853">
    <property type="term" value="F:isomerase activity"/>
    <property type="evidence" value="ECO:0007669"/>
    <property type="project" value="UniProtKB-KW"/>
</dbReference>
<dbReference type="PANTHER" id="PTHR12110:SF52">
    <property type="entry name" value="XYLOSE ISOMERASE"/>
    <property type="match status" value="1"/>
</dbReference>
<proteinExistence type="predicted"/>
<evidence type="ECO:0000313" key="3">
    <source>
        <dbReference type="Proteomes" id="UP000078507"/>
    </source>
</evidence>
<dbReference type="PANTHER" id="PTHR12110">
    <property type="entry name" value="HYDROXYPYRUVATE ISOMERASE"/>
    <property type="match status" value="1"/>
</dbReference>
<name>A0A178YQG1_SINSA</name>
<dbReference type="InterPro" id="IPR036237">
    <property type="entry name" value="Xyl_isomerase-like_sf"/>
</dbReference>
<keyword evidence="3" id="KW-1185">Reference proteome</keyword>
<dbReference type="EMBL" id="LNQB01000050">
    <property type="protein sequence ID" value="OAP49840.1"/>
    <property type="molecule type" value="Genomic_DNA"/>
</dbReference>
<dbReference type="RefSeq" id="WP_066868734.1">
    <property type="nucleotide sequence ID" value="NZ_LNQB01000050.1"/>
</dbReference>
<organism evidence="2 3">
    <name type="scientific">Sinorhizobium saheli</name>
    <dbReference type="NCBI Taxonomy" id="36856"/>
    <lineage>
        <taxon>Bacteria</taxon>
        <taxon>Pseudomonadati</taxon>
        <taxon>Pseudomonadota</taxon>
        <taxon>Alphaproteobacteria</taxon>
        <taxon>Hyphomicrobiales</taxon>
        <taxon>Rhizobiaceae</taxon>
        <taxon>Sinorhizobium/Ensifer group</taxon>
        <taxon>Sinorhizobium</taxon>
    </lineage>
</organism>
<reference evidence="2 3" key="1">
    <citation type="submission" date="2015-11" db="EMBL/GenBank/DDBJ databases">
        <title>Ensifer anhuiense sp. nov., an effective nitrogen fixation bacterium with Glycine soja.</title>
        <authorList>
            <person name="Yan H."/>
            <person name="Chen W."/>
        </authorList>
    </citation>
    <scope>NUCLEOTIDE SEQUENCE [LARGE SCALE GENOMIC DNA]</scope>
    <source>
        <strain evidence="2 3">LMG 7837</strain>
    </source>
</reference>
<dbReference type="STRING" id="36856.ATB98_15010"/>